<dbReference type="InParanoid" id="A0A545AN94"/>
<reference evidence="2 3" key="1">
    <citation type="submission" date="2019-07" db="EMBL/GenBank/DDBJ databases">
        <title>Cryptosporangium phraense sp. nov., isolated from plant litter.</title>
        <authorList>
            <person name="Suriyachadkun C."/>
        </authorList>
    </citation>
    <scope>NUCLEOTIDE SEQUENCE [LARGE SCALE GENOMIC DNA]</scope>
    <source>
        <strain evidence="2 3">A-T 5661</strain>
    </source>
</reference>
<evidence type="ECO:0000313" key="3">
    <source>
        <dbReference type="Proteomes" id="UP000317982"/>
    </source>
</evidence>
<proteinExistence type="predicted"/>
<gene>
    <name evidence="2" type="ORF">FL583_22015</name>
</gene>
<protein>
    <submittedName>
        <fullName evidence="2">Uncharacterized protein</fullName>
    </submittedName>
</protein>
<dbReference type="AlphaFoldDB" id="A0A545AN94"/>
<sequence length="284" mass="30842">MLVQRGPLREQQPPPLASPTRGDAPVAKNPNHRAQFQPNSMCFPGGLTPVEVQSATDEQLYQDAEDRVADGRRDRTSHAYVLGQLNDDGSGTGTGLVIALDDEHAAQLAIRRGAVLLKDPWARRYLHRVAADQLGDYDPTADFDATIAGQRRVAISEEIYDYVSRRLAVQLPPGQPVAAAVFDAADGPDGYSFSGVSTTVYFTDGTRIRYAISPGRTPAERRYDVDLDALFAAFVPGPVQPTGAIAIDLITGVVDVEPVHGRRLHSRYRATATDDHRRPDEAGC</sequence>
<dbReference type="RefSeq" id="WP_142706612.1">
    <property type="nucleotide sequence ID" value="NZ_VIRS01000016.1"/>
</dbReference>
<comment type="caution">
    <text evidence="2">The sequence shown here is derived from an EMBL/GenBank/DDBJ whole genome shotgun (WGS) entry which is preliminary data.</text>
</comment>
<evidence type="ECO:0000313" key="2">
    <source>
        <dbReference type="EMBL" id="TQS42743.1"/>
    </source>
</evidence>
<feature type="region of interest" description="Disordered" evidence="1">
    <location>
        <begin position="1"/>
        <end position="45"/>
    </location>
</feature>
<accession>A0A545AN94</accession>
<name>A0A545AN94_9ACTN</name>
<dbReference type="EMBL" id="VIRS01000016">
    <property type="protein sequence ID" value="TQS42743.1"/>
    <property type="molecule type" value="Genomic_DNA"/>
</dbReference>
<dbReference type="Proteomes" id="UP000317982">
    <property type="component" value="Unassembled WGS sequence"/>
</dbReference>
<organism evidence="2 3">
    <name type="scientific">Cryptosporangium phraense</name>
    <dbReference type="NCBI Taxonomy" id="2593070"/>
    <lineage>
        <taxon>Bacteria</taxon>
        <taxon>Bacillati</taxon>
        <taxon>Actinomycetota</taxon>
        <taxon>Actinomycetes</taxon>
        <taxon>Cryptosporangiales</taxon>
        <taxon>Cryptosporangiaceae</taxon>
        <taxon>Cryptosporangium</taxon>
    </lineage>
</organism>
<evidence type="ECO:0000256" key="1">
    <source>
        <dbReference type="SAM" id="MobiDB-lite"/>
    </source>
</evidence>
<keyword evidence="3" id="KW-1185">Reference proteome</keyword>